<dbReference type="EMBL" id="ABDF02000092">
    <property type="protein sequence ID" value="EHK15666.1"/>
    <property type="molecule type" value="Genomic_DNA"/>
</dbReference>
<dbReference type="AlphaFoldDB" id="G9ND98"/>
<keyword evidence="3" id="KW-1185">Reference proteome</keyword>
<dbReference type="RefSeq" id="XP_013949861.1">
    <property type="nucleotide sequence ID" value="XM_014094386.1"/>
</dbReference>
<name>G9ND98_HYPVG</name>
<dbReference type="InParanoid" id="G9ND98"/>
<evidence type="ECO:0000313" key="2">
    <source>
        <dbReference type="EMBL" id="EHK15666.1"/>
    </source>
</evidence>
<dbReference type="GeneID" id="25789301"/>
<feature type="coiled-coil region" evidence="1">
    <location>
        <begin position="57"/>
        <end position="98"/>
    </location>
</feature>
<dbReference type="OrthoDB" id="430051at2759"/>
<evidence type="ECO:0000313" key="3">
    <source>
        <dbReference type="Proteomes" id="UP000007115"/>
    </source>
</evidence>
<comment type="caution">
    <text evidence="2">The sequence shown here is derived from an EMBL/GenBank/DDBJ whole genome shotgun (WGS) entry which is preliminary data.</text>
</comment>
<sequence>MTATQLNDDEDKDDGHEITEQVMDLLQSQSIEPSVLQSVRSILATSARRTKGIAMGRDSARVALNEKKIKIARLQERIAALENKEQALNGQITQIKANLMKMYEDN</sequence>
<protein>
    <submittedName>
        <fullName evidence="2">Uncharacterized protein</fullName>
    </submittedName>
</protein>
<evidence type="ECO:0000256" key="1">
    <source>
        <dbReference type="SAM" id="Coils"/>
    </source>
</evidence>
<reference evidence="2 3" key="1">
    <citation type="journal article" date="2011" name="Genome Biol.">
        <title>Comparative genome sequence analysis underscores mycoparasitism as the ancestral life style of Trichoderma.</title>
        <authorList>
            <person name="Kubicek C.P."/>
            <person name="Herrera-Estrella A."/>
            <person name="Seidl-Seiboth V."/>
            <person name="Martinez D.A."/>
            <person name="Druzhinina I.S."/>
            <person name="Thon M."/>
            <person name="Zeilinger S."/>
            <person name="Casas-Flores S."/>
            <person name="Horwitz B.A."/>
            <person name="Mukherjee P.K."/>
            <person name="Mukherjee M."/>
            <person name="Kredics L."/>
            <person name="Alcaraz L.D."/>
            <person name="Aerts A."/>
            <person name="Antal Z."/>
            <person name="Atanasova L."/>
            <person name="Cervantes-Badillo M.G."/>
            <person name="Challacombe J."/>
            <person name="Chertkov O."/>
            <person name="McCluskey K."/>
            <person name="Coulpier F."/>
            <person name="Deshpande N."/>
            <person name="von Doehren H."/>
            <person name="Ebbole D.J."/>
            <person name="Esquivel-Naranjo E.U."/>
            <person name="Fekete E."/>
            <person name="Flipphi M."/>
            <person name="Glaser F."/>
            <person name="Gomez-Rodriguez E.Y."/>
            <person name="Gruber S."/>
            <person name="Han C."/>
            <person name="Henrissat B."/>
            <person name="Hermosa R."/>
            <person name="Hernandez-Onate M."/>
            <person name="Karaffa L."/>
            <person name="Kosti I."/>
            <person name="Le Crom S."/>
            <person name="Lindquist E."/>
            <person name="Lucas S."/>
            <person name="Luebeck M."/>
            <person name="Luebeck P.S."/>
            <person name="Margeot A."/>
            <person name="Metz B."/>
            <person name="Misra M."/>
            <person name="Nevalainen H."/>
            <person name="Omann M."/>
            <person name="Packer N."/>
            <person name="Perrone G."/>
            <person name="Uresti-Rivera E.E."/>
            <person name="Salamov A."/>
            <person name="Schmoll M."/>
            <person name="Seiboth B."/>
            <person name="Shapiro H."/>
            <person name="Sukno S."/>
            <person name="Tamayo-Ramos J.A."/>
            <person name="Tisch D."/>
            <person name="Wiest A."/>
            <person name="Wilkinson H.H."/>
            <person name="Zhang M."/>
            <person name="Coutinho P.M."/>
            <person name="Kenerley C.M."/>
            <person name="Monte E."/>
            <person name="Baker S.E."/>
            <person name="Grigoriev I.V."/>
        </authorList>
    </citation>
    <scope>NUCLEOTIDE SEQUENCE [LARGE SCALE GENOMIC DNA]</scope>
    <source>
        <strain evidence="3">Gv29-8 / FGSC 10586</strain>
    </source>
</reference>
<organism evidence="2 3">
    <name type="scientific">Hypocrea virens (strain Gv29-8 / FGSC 10586)</name>
    <name type="common">Gliocladium virens</name>
    <name type="synonym">Trichoderma virens</name>
    <dbReference type="NCBI Taxonomy" id="413071"/>
    <lineage>
        <taxon>Eukaryota</taxon>
        <taxon>Fungi</taxon>
        <taxon>Dikarya</taxon>
        <taxon>Ascomycota</taxon>
        <taxon>Pezizomycotina</taxon>
        <taxon>Sordariomycetes</taxon>
        <taxon>Hypocreomycetidae</taxon>
        <taxon>Hypocreales</taxon>
        <taxon>Hypocreaceae</taxon>
        <taxon>Trichoderma</taxon>
    </lineage>
</organism>
<proteinExistence type="predicted"/>
<dbReference type="VEuPathDB" id="FungiDB:TRIVIDRAFT_187712"/>
<gene>
    <name evidence="2" type="ORF">TRIVIDRAFT_187712</name>
</gene>
<dbReference type="Proteomes" id="UP000007115">
    <property type="component" value="Unassembled WGS sequence"/>
</dbReference>
<accession>G9ND98</accession>
<dbReference type="STRING" id="413071.G9ND98"/>
<dbReference type="eggNOG" id="ENOG502SYR7">
    <property type="taxonomic scope" value="Eukaryota"/>
</dbReference>
<dbReference type="HOGENOM" id="CLU_2223637_0_0_1"/>
<keyword evidence="1" id="KW-0175">Coiled coil</keyword>